<evidence type="ECO:0000256" key="1">
    <source>
        <dbReference type="SAM" id="MobiDB-lite"/>
    </source>
</evidence>
<dbReference type="GO" id="GO:0005634">
    <property type="term" value="C:nucleus"/>
    <property type="evidence" value="ECO:0007669"/>
    <property type="project" value="TreeGrafter"/>
</dbReference>
<dbReference type="PANTHER" id="PTHR12706">
    <property type="entry name" value="STRAWBERRY NOTCH-RELATED"/>
    <property type="match status" value="1"/>
</dbReference>
<organism evidence="3 4">
    <name type="scientific">Thalassiosira oceanica</name>
    <name type="common">Marine diatom</name>
    <dbReference type="NCBI Taxonomy" id="159749"/>
    <lineage>
        <taxon>Eukaryota</taxon>
        <taxon>Sar</taxon>
        <taxon>Stramenopiles</taxon>
        <taxon>Ochrophyta</taxon>
        <taxon>Bacillariophyta</taxon>
        <taxon>Coscinodiscophyceae</taxon>
        <taxon>Thalassiosirophycidae</taxon>
        <taxon>Thalassiosirales</taxon>
        <taxon>Thalassiosiraceae</taxon>
        <taxon>Thalassiosira</taxon>
    </lineage>
</organism>
<evidence type="ECO:0000259" key="2">
    <source>
        <dbReference type="Pfam" id="PF13872"/>
    </source>
</evidence>
<feature type="compositionally biased region" description="Pro residues" evidence="1">
    <location>
        <begin position="31"/>
        <end position="44"/>
    </location>
</feature>
<name>K0TQE5_THAOC</name>
<dbReference type="GO" id="GO:0031490">
    <property type="term" value="F:chromatin DNA binding"/>
    <property type="evidence" value="ECO:0007669"/>
    <property type="project" value="TreeGrafter"/>
</dbReference>
<dbReference type="OrthoDB" id="421838at2759"/>
<gene>
    <name evidence="3" type="ORF">THAOC_02355</name>
</gene>
<feature type="region of interest" description="Disordered" evidence="1">
    <location>
        <begin position="221"/>
        <end position="264"/>
    </location>
</feature>
<dbReference type="Proteomes" id="UP000266841">
    <property type="component" value="Unassembled WGS sequence"/>
</dbReference>
<evidence type="ECO:0000313" key="4">
    <source>
        <dbReference type="Proteomes" id="UP000266841"/>
    </source>
</evidence>
<dbReference type="InterPro" id="IPR039187">
    <property type="entry name" value="SNO_AAA"/>
</dbReference>
<dbReference type="AlphaFoldDB" id="K0TQE5"/>
<comment type="caution">
    <text evidence="3">The sequence shown here is derived from an EMBL/GenBank/DDBJ whole genome shotgun (WGS) entry which is preliminary data.</text>
</comment>
<dbReference type="PANTHER" id="PTHR12706:SF30">
    <property type="entry name" value="PROTEIN STRAWBERRY NOTCH-RELATED"/>
    <property type="match status" value="1"/>
</dbReference>
<feature type="region of interest" description="Disordered" evidence="1">
    <location>
        <begin position="1"/>
        <end position="85"/>
    </location>
</feature>
<dbReference type="eggNOG" id="KOG1513">
    <property type="taxonomic scope" value="Eukaryota"/>
</dbReference>
<reference evidence="3 4" key="1">
    <citation type="journal article" date="2012" name="Genome Biol.">
        <title>Genome and low-iron response of an oceanic diatom adapted to chronic iron limitation.</title>
        <authorList>
            <person name="Lommer M."/>
            <person name="Specht M."/>
            <person name="Roy A.S."/>
            <person name="Kraemer L."/>
            <person name="Andreson R."/>
            <person name="Gutowska M.A."/>
            <person name="Wolf J."/>
            <person name="Bergner S.V."/>
            <person name="Schilhabel M.B."/>
            <person name="Klostermeier U.C."/>
            <person name="Beiko R.G."/>
            <person name="Rosenstiel P."/>
            <person name="Hippler M."/>
            <person name="Laroche J."/>
        </authorList>
    </citation>
    <scope>NUCLEOTIDE SEQUENCE [LARGE SCALE GENOMIC DNA]</scope>
    <source>
        <strain evidence="3 4">CCMP1005</strain>
    </source>
</reference>
<dbReference type="InterPro" id="IPR026741">
    <property type="entry name" value="SNO"/>
</dbReference>
<feature type="compositionally biased region" description="Low complexity" evidence="1">
    <location>
        <begin position="232"/>
        <end position="249"/>
    </location>
</feature>
<evidence type="ECO:0000313" key="3">
    <source>
        <dbReference type="EMBL" id="EJK75907.1"/>
    </source>
</evidence>
<keyword evidence="4" id="KW-1185">Reference proteome</keyword>
<protein>
    <recommendedName>
        <fullName evidence="2">Strawberry notch AAA domain-containing protein</fullName>
    </recommendedName>
</protein>
<dbReference type="GO" id="GO:0006355">
    <property type="term" value="P:regulation of DNA-templated transcription"/>
    <property type="evidence" value="ECO:0007669"/>
    <property type="project" value="InterPro"/>
</dbReference>
<feature type="compositionally biased region" description="Low complexity" evidence="1">
    <location>
        <begin position="45"/>
        <end position="57"/>
    </location>
</feature>
<dbReference type="GO" id="GO:0042393">
    <property type="term" value="F:histone binding"/>
    <property type="evidence" value="ECO:0007669"/>
    <property type="project" value="TreeGrafter"/>
</dbReference>
<feature type="region of interest" description="Disordered" evidence="1">
    <location>
        <begin position="97"/>
        <end position="162"/>
    </location>
</feature>
<proteinExistence type="predicted"/>
<sequence length="386" mass="40687">MSVTGADVDVDGTCKKQKGKKARREPGRGRQPPPPPPPPPPPLPSSASGGRGRSPSGLALPSEFESVPPRLLDRVPGRGGAPLYRPCETTLLDVALPPTGVVLPRPAPPSLRSTGGRGGGRRDTGRLDLSNGGSDGLNERVKSENAEPNNVPTEAVEEEADEMTYAPYRPSKLRYGLAHPDPVVENATLAAVEPPDVTYNLALPADIIGEGRLSDLQVENENVKSENAEPNAPTTASRPGGTTTRSSSSVPPFRADGPPSIAILENSPAWSTRDVRLIPRAESSRDVSESRRLWVDLGPVCRICTKSSFPESSRRALQVTLNRRIQGRASGVGLALPPEDRIVPFPPASIPAPGGLGGERMTLHVDSTASRPSLIVLPPADCAIVV</sequence>
<dbReference type="Pfam" id="PF13872">
    <property type="entry name" value="AAA_34"/>
    <property type="match status" value="1"/>
</dbReference>
<feature type="domain" description="Strawberry notch AAA" evidence="2">
    <location>
        <begin position="178"/>
        <end position="220"/>
    </location>
</feature>
<dbReference type="EMBL" id="AGNL01002656">
    <property type="protein sequence ID" value="EJK75907.1"/>
    <property type="molecule type" value="Genomic_DNA"/>
</dbReference>
<accession>K0TQE5</accession>